<dbReference type="GO" id="GO:0005741">
    <property type="term" value="C:mitochondrial outer membrane"/>
    <property type="evidence" value="ECO:0007669"/>
    <property type="project" value="UniProtKB-SubCell"/>
</dbReference>
<dbReference type="OrthoDB" id="10016939at2759"/>
<protein>
    <recommendedName>
        <fullName evidence="15">Mitochondrial import receptor subunit Tom22</fullName>
    </recommendedName>
</protein>
<keyword evidence="9" id="KW-0496">Mitochondrion</keyword>
<comment type="subcellular location">
    <subcellularLocation>
        <location evidence="1">Mitochondrion outer membrane</location>
        <topology evidence="1">Single-pass membrane protein</topology>
    </subcellularLocation>
</comment>
<evidence type="ECO:0000256" key="10">
    <source>
        <dbReference type="ARBA" id="ARBA00023136"/>
    </source>
</evidence>
<evidence type="ECO:0000256" key="12">
    <source>
        <dbReference type="SAM" id="MobiDB-lite"/>
    </source>
</evidence>
<proteinExistence type="inferred from homology"/>
<dbReference type="STRING" id="930089.W6XMM5"/>
<comment type="similarity">
    <text evidence="2">Belongs to the Tom22 family.</text>
</comment>
<dbReference type="GO" id="GO:0006886">
    <property type="term" value="P:intracellular protein transport"/>
    <property type="evidence" value="ECO:0007669"/>
    <property type="project" value="InterPro"/>
</dbReference>
<keyword evidence="5" id="KW-1000">Mitochondrion outer membrane</keyword>
<dbReference type="RefSeq" id="XP_007718931.1">
    <property type="nucleotide sequence ID" value="XM_007720741.1"/>
</dbReference>
<dbReference type="CDD" id="cd22884">
    <property type="entry name" value="TOM22"/>
    <property type="match status" value="1"/>
</dbReference>
<evidence type="ECO:0000256" key="5">
    <source>
        <dbReference type="ARBA" id="ARBA00022787"/>
    </source>
</evidence>
<feature type="region of interest" description="Disordered" evidence="12">
    <location>
        <begin position="1"/>
        <end position="47"/>
    </location>
</feature>
<dbReference type="KEGG" id="bze:COCCADRAFT_31532"/>
<evidence type="ECO:0000256" key="9">
    <source>
        <dbReference type="ARBA" id="ARBA00023128"/>
    </source>
</evidence>
<keyword evidence="7" id="KW-1133">Transmembrane helix</keyword>
<keyword evidence="3" id="KW-0813">Transport</keyword>
<reference evidence="13 14" key="1">
    <citation type="journal article" date="2013" name="PLoS Genet.">
        <title>Comparative genome structure, secondary metabolite, and effector coding capacity across Cochliobolus pathogens.</title>
        <authorList>
            <person name="Condon B.J."/>
            <person name="Leng Y."/>
            <person name="Wu D."/>
            <person name="Bushley K.E."/>
            <person name="Ohm R.A."/>
            <person name="Otillar R."/>
            <person name="Martin J."/>
            <person name="Schackwitz W."/>
            <person name="Grimwood J."/>
            <person name="MohdZainudin N."/>
            <person name="Xue C."/>
            <person name="Wang R."/>
            <person name="Manning V.A."/>
            <person name="Dhillon B."/>
            <person name="Tu Z.J."/>
            <person name="Steffenson B.J."/>
            <person name="Salamov A."/>
            <person name="Sun H."/>
            <person name="Lowry S."/>
            <person name="LaButti K."/>
            <person name="Han J."/>
            <person name="Copeland A."/>
            <person name="Lindquist E."/>
            <person name="Barry K."/>
            <person name="Schmutz J."/>
            <person name="Baker S.E."/>
            <person name="Ciuffetti L.M."/>
            <person name="Grigoriev I.V."/>
            <person name="Zhong S."/>
            <person name="Turgeon B.G."/>
        </authorList>
    </citation>
    <scope>NUCLEOTIDE SEQUENCE [LARGE SCALE GENOMIC DNA]</scope>
    <source>
        <strain evidence="13 14">26-R-13</strain>
    </source>
</reference>
<evidence type="ECO:0000313" key="13">
    <source>
        <dbReference type="EMBL" id="EUC26763.1"/>
    </source>
</evidence>
<evidence type="ECO:0000313" key="14">
    <source>
        <dbReference type="Proteomes" id="UP000053841"/>
    </source>
</evidence>
<keyword evidence="10" id="KW-0472">Membrane</keyword>
<dbReference type="PANTHER" id="PTHR12504">
    <property type="entry name" value="MITOCHONDRIAL IMPORT RECEPTOR SUBUNIT TOM22"/>
    <property type="match status" value="1"/>
</dbReference>
<dbReference type="GeneID" id="19146968"/>
<feature type="compositionally biased region" description="Acidic residues" evidence="12">
    <location>
        <begin position="18"/>
        <end position="27"/>
    </location>
</feature>
<evidence type="ECO:0000256" key="2">
    <source>
        <dbReference type="ARBA" id="ARBA00009874"/>
    </source>
</evidence>
<keyword evidence="6" id="KW-0653">Protein transport</keyword>
<sequence length="154" mass="16803">MVQLTEVTDEEFMREQEGPVDDEDWDTDSAIANHGKTADSDTSSVHSVQPDETFFERLSALQDMIPASTRRSVSSKASTISSWFKSGLSMGGKTLWVVSTSALLLGVPWALAYSEEQMIVEQERAELQAQRAQNEFMAPGAPLPGQPQGAKPAL</sequence>
<name>W6XMM5_COCC2</name>
<accession>W6XMM5</accession>
<dbReference type="Proteomes" id="UP000053841">
    <property type="component" value="Unassembled WGS sequence"/>
</dbReference>
<evidence type="ECO:0008006" key="15">
    <source>
        <dbReference type="Google" id="ProtNLM"/>
    </source>
</evidence>
<evidence type="ECO:0000256" key="1">
    <source>
        <dbReference type="ARBA" id="ARBA00004572"/>
    </source>
</evidence>
<keyword evidence="11" id="KW-0675">Receptor</keyword>
<evidence type="ECO:0000256" key="6">
    <source>
        <dbReference type="ARBA" id="ARBA00022927"/>
    </source>
</evidence>
<evidence type="ECO:0000256" key="3">
    <source>
        <dbReference type="ARBA" id="ARBA00022448"/>
    </source>
</evidence>
<feature type="region of interest" description="Disordered" evidence="12">
    <location>
        <begin position="134"/>
        <end position="154"/>
    </location>
</feature>
<dbReference type="EMBL" id="KI965148">
    <property type="protein sequence ID" value="EUC26763.1"/>
    <property type="molecule type" value="Genomic_DNA"/>
</dbReference>
<dbReference type="InterPro" id="IPR005683">
    <property type="entry name" value="Tom22"/>
</dbReference>
<keyword evidence="4" id="KW-0812">Transmembrane</keyword>
<gene>
    <name evidence="13" type="ORF">COCCADRAFT_31532</name>
</gene>
<keyword evidence="8" id="KW-0811">Translocation</keyword>
<evidence type="ECO:0000256" key="7">
    <source>
        <dbReference type="ARBA" id="ARBA00022989"/>
    </source>
</evidence>
<evidence type="ECO:0000256" key="11">
    <source>
        <dbReference type="ARBA" id="ARBA00023170"/>
    </source>
</evidence>
<dbReference type="AlphaFoldDB" id="W6XMM5"/>
<dbReference type="Pfam" id="PF04281">
    <property type="entry name" value="Tom22"/>
    <property type="match status" value="1"/>
</dbReference>
<dbReference type="HOGENOM" id="CLU_094333_1_0_1"/>
<keyword evidence="14" id="KW-1185">Reference proteome</keyword>
<dbReference type="eggNOG" id="KOG4111">
    <property type="taxonomic scope" value="Eukaryota"/>
</dbReference>
<organism evidence="13 14">
    <name type="scientific">Cochliobolus carbonum (strain 26-R-13)</name>
    <name type="common">Maize leaf spot fungus</name>
    <name type="synonym">Bipolaris zeicola</name>
    <dbReference type="NCBI Taxonomy" id="930089"/>
    <lineage>
        <taxon>Eukaryota</taxon>
        <taxon>Fungi</taxon>
        <taxon>Dikarya</taxon>
        <taxon>Ascomycota</taxon>
        <taxon>Pezizomycotina</taxon>
        <taxon>Dothideomycetes</taxon>
        <taxon>Pleosporomycetidae</taxon>
        <taxon>Pleosporales</taxon>
        <taxon>Pleosporineae</taxon>
        <taxon>Pleosporaceae</taxon>
        <taxon>Bipolaris</taxon>
    </lineage>
</organism>
<evidence type="ECO:0000256" key="4">
    <source>
        <dbReference type="ARBA" id="ARBA00022692"/>
    </source>
</evidence>
<evidence type="ECO:0000256" key="8">
    <source>
        <dbReference type="ARBA" id="ARBA00023010"/>
    </source>
</evidence>
<dbReference type="PANTHER" id="PTHR12504:SF0">
    <property type="entry name" value="MITOCHONDRIAL IMPORT RECEPTOR SUBUNIT TOM22 HOMOLOG"/>
    <property type="match status" value="1"/>
</dbReference>